<keyword evidence="3 6" id="KW-0812">Transmembrane</keyword>
<keyword evidence="6" id="KW-0406">Ion transport</keyword>
<keyword evidence="10" id="KW-1185">Reference proteome</keyword>
<comment type="subcellular location">
    <subcellularLocation>
        <location evidence="6">Cell inner membrane</location>
        <topology evidence="6">Multi-pass membrane protein</topology>
    </subcellularLocation>
    <subcellularLocation>
        <location evidence="1">Cell membrane</location>
        <topology evidence="1">Multi-pass membrane protein</topology>
    </subcellularLocation>
</comment>
<evidence type="ECO:0000313" key="8">
    <source>
        <dbReference type="EMBL" id="KRG20857.1"/>
    </source>
</evidence>
<keyword evidence="2" id="KW-1003">Cell membrane</keyword>
<dbReference type="EMBL" id="LKAJ02000001">
    <property type="protein sequence ID" value="MCS5711334.1"/>
    <property type="molecule type" value="Genomic_DNA"/>
</dbReference>
<name>A0A0Q9YLY9_9GAMM</name>
<dbReference type="STRING" id="295108.HT99x_02074"/>
<dbReference type="Proteomes" id="UP000051497">
    <property type="component" value="Unassembled WGS sequence"/>
</dbReference>
<comment type="caution">
    <text evidence="6">Lacks conserved residue(s) required for the propagation of feature annotation.</text>
</comment>
<evidence type="ECO:0000256" key="6">
    <source>
        <dbReference type="RuleBase" id="RU369025"/>
    </source>
</evidence>
<keyword evidence="6" id="KW-0407">Ion channel</keyword>
<dbReference type="OrthoDB" id="9809206at2"/>
<organism evidence="8">
    <name type="scientific">Candidatus Berkiella aquae</name>
    <dbReference type="NCBI Taxonomy" id="295108"/>
    <lineage>
        <taxon>Bacteria</taxon>
        <taxon>Pseudomonadati</taxon>
        <taxon>Pseudomonadota</taxon>
        <taxon>Gammaproteobacteria</taxon>
        <taxon>Candidatus Berkiellales</taxon>
        <taxon>Candidatus Berkiellaceae</taxon>
        <taxon>Candidatus Berkiella</taxon>
    </lineage>
</organism>
<evidence type="ECO:0000256" key="4">
    <source>
        <dbReference type="ARBA" id="ARBA00022989"/>
    </source>
</evidence>
<evidence type="ECO:0000259" key="7">
    <source>
        <dbReference type="Pfam" id="PF00924"/>
    </source>
</evidence>
<keyword evidence="5 6" id="KW-0472">Membrane</keyword>
<keyword evidence="6" id="KW-0813">Transport</keyword>
<dbReference type="SUPFAM" id="SSF82689">
    <property type="entry name" value="Mechanosensitive channel protein MscS (YggB), C-terminal domain"/>
    <property type="match status" value="1"/>
</dbReference>
<dbReference type="InterPro" id="IPR045275">
    <property type="entry name" value="MscS_archaea/bacteria_type"/>
</dbReference>
<comment type="function">
    <text evidence="6">Mechanosensitive channel that participates in the regulation of osmotic pressure changes within the cell, opening in response to stretch forces in the membrane lipid bilayer, without the need for other proteins. Contributes to normal resistance to hypoosmotic shock. Forms an ion channel of 1.0 nanosiemens conductance with a slight preference for anions.</text>
</comment>
<protein>
    <recommendedName>
        <fullName evidence="6">Small-conductance mechanosensitive channel</fullName>
    </recommendedName>
</protein>
<evidence type="ECO:0000256" key="2">
    <source>
        <dbReference type="ARBA" id="ARBA00022475"/>
    </source>
</evidence>
<dbReference type="Gene3D" id="2.30.30.60">
    <property type="match status" value="1"/>
</dbReference>
<evidence type="ECO:0000313" key="9">
    <source>
        <dbReference type="EMBL" id="MCS5711334.1"/>
    </source>
</evidence>
<dbReference type="RefSeq" id="WP_083482911.1">
    <property type="nucleotide sequence ID" value="NZ_LKAJ02000001.1"/>
</dbReference>
<dbReference type="EMBL" id="LKAJ01000008">
    <property type="protein sequence ID" value="KRG20857.1"/>
    <property type="molecule type" value="Genomic_DNA"/>
</dbReference>
<dbReference type="InterPro" id="IPR023408">
    <property type="entry name" value="MscS_beta-dom_sf"/>
</dbReference>
<gene>
    <name evidence="8" type="primary">mscM_1</name>
    <name evidence="9" type="ORF">HT99x_007795</name>
    <name evidence="8" type="ORF">HT99x_02074</name>
</gene>
<keyword evidence="6" id="KW-0997">Cell inner membrane</keyword>
<evidence type="ECO:0000256" key="1">
    <source>
        <dbReference type="ARBA" id="ARBA00004651"/>
    </source>
</evidence>
<dbReference type="Pfam" id="PF00924">
    <property type="entry name" value="MS_channel_2nd"/>
    <property type="match status" value="1"/>
</dbReference>
<dbReference type="Gene3D" id="3.30.70.100">
    <property type="match status" value="1"/>
</dbReference>
<evidence type="ECO:0000313" key="10">
    <source>
        <dbReference type="Proteomes" id="UP000051497"/>
    </source>
</evidence>
<feature type="transmembrane region" description="Helical" evidence="6">
    <location>
        <begin position="82"/>
        <end position="110"/>
    </location>
</feature>
<dbReference type="PANTHER" id="PTHR30221">
    <property type="entry name" value="SMALL-CONDUCTANCE MECHANOSENSITIVE CHANNEL"/>
    <property type="match status" value="1"/>
</dbReference>
<dbReference type="GO" id="GO:0005886">
    <property type="term" value="C:plasma membrane"/>
    <property type="evidence" value="ECO:0007669"/>
    <property type="project" value="UniProtKB-SubCell"/>
</dbReference>
<dbReference type="InterPro" id="IPR006685">
    <property type="entry name" value="MscS_channel_2nd"/>
</dbReference>
<evidence type="ECO:0000256" key="3">
    <source>
        <dbReference type="ARBA" id="ARBA00022692"/>
    </source>
</evidence>
<accession>A0A0Q9YLY9</accession>
<reference evidence="8" key="1">
    <citation type="submission" date="2015-09" db="EMBL/GenBank/DDBJ databases">
        <title>Draft Genome Sequences of Two Novel Amoeba-resistant Intranuclear Bacteria, Candidatus Berkiella cookevillensis and Candidatus Berkiella aquae.</title>
        <authorList>
            <person name="Mehari Y.T."/>
            <person name="Arivett B.A."/>
            <person name="Farone A.L."/>
            <person name="Gunderson J.H."/>
            <person name="Farone M.B."/>
        </authorList>
    </citation>
    <scope>NUCLEOTIDE SEQUENCE [LARGE SCALE GENOMIC DNA]</scope>
    <source>
        <strain evidence="8">HT99</strain>
    </source>
</reference>
<dbReference type="InterPro" id="IPR011066">
    <property type="entry name" value="MscS_channel_C_sf"/>
</dbReference>
<dbReference type="InterPro" id="IPR010920">
    <property type="entry name" value="LSM_dom_sf"/>
</dbReference>
<reference evidence="9" key="3">
    <citation type="submission" date="2021-06" db="EMBL/GenBank/DDBJ databases">
        <title>Genomic Description and Analysis of Intracellular Bacteria, Candidatus Berkiella cookevillensis and Candidatus Berkiella aquae.</title>
        <authorList>
            <person name="Kidane D.T."/>
            <person name="Mehari Y.T."/>
            <person name="Rice F.C."/>
            <person name="Arivett B.A."/>
            <person name="Farone A.L."/>
            <person name="Berk S.G."/>
            <person name="Farone M.B."/>
        </authorList>
    </citation>
    <scope>NUCLEOTIDE SEQUENCE</scope>
    <source>
        <strain evidence="9">HT99</strain>
    </source>
</reference>
<dbReference type="SUPFAM" id="SSF50182">
    <property type="entry name" value="Sm-like ribonucleoproteins"/>
    <property type="match status" value="1"/>
</dbReference>
<keyword evidence="4 6" id="KW-1133">Transmembrane helix</keyword>
<dbReference type="PANTHER" id="PTHR30221:SF1">
    <property type="entry name" value="SMALL-CONDUCTANCE MECHANOSENSITIVE CHANNEL"/>
    <property type="match status" value="1"/>
</dbReference>
<evidence type="ECO:0000256" key="5">
    <source>
        <dbReference type="ARBA" id="ARBA00023136"/>
    </source>
</evidence>
<feature type="transmembrane region" description="Helical" evidence="6">
    <location>
        <begin position="116"/>
        <end position="134"/>
    </location>
</feature>
<feature type="transmembrane region" description="Helical" evidence="6">
    <location>
        <begin position="49"/>
        <end position="70"/>
    </location>
</feature>
<sequence length="325" mass="36189">MNLLKITSLDAPIKSSLPNQDMGDIASVGGSFKIVVTQIHEMLVKALQILPLIILACIVFIIFLVIAKLVKEFIKHITIKRSFANVGLVLARLTQWAIIFIGFFITLVIIFPSLSFANLLGGLGIVSVIAGLAFKDILHNYLAGILILLKKPFTIGDELHFLSTHSKDYYGKVEHIDTRYTFLKSFDGRRILIPNGEIYTNVVVINTTYGSRRSQQDVTIGPYAILHPACKTILEGIKSVDGVMAQPAPEALLMDLAPNAMVVRLRWWTKPERRTVLRVKSEILDLIQAKLIESRVNIPFPTQITILQDPSKANYQIDGVSTTKE</sequence>
<proteinExistence type="inferred from homology"/>
<dbReference type="GO" id="GO:0008381">
    <property type="term" value="F:mechanosensitive monoatomic ion channel activity"/>
    <property type="evidence" value="ECO:0007669"/>
    <property type="project" value="InterPro"/>
</dbReference>
<comment type="subunit">
    <text evidence="6">Homoheptamer.</text>
</comment>
<comment type="similarity">
    <text evidence="6">Belongs to the MscS (TC 1.A.23) family.</text>
</comment>
<comment type="caution">
    <text evidence="8">The sequence shown here is derived from an EMBL/GenBank/DDBJ whole genome shotgun (WGS) entry which is preliminary data.</text>
</comment>
<reference evidence="9" key="2">
    <citation type="journal article" date="2016" name="Genome Announc.">
        <title>Draft Genome Sequences of Two Novel Amoeba-Resistant Intranuclear Bacteria, 'Candidatus Berkiella cookevillensis' and 'Candidatus Berkiella aquae'.</title>
        <authorList>
            <person name="Mehari Y.T."/>
            <person name="Arivett B.A."/>
            <person name="Farone A.L."/>
            <person name="Gunderson J.H."/>
            <person name="Farone M.B."/>
        </authorList>
    </citation>
    <scope>NUCLEOTIDE SEQUENCE</scope>
    <source>
        <strain evidence="9">HT99</strain>
    </source>
</reference>
<dbReference type="Gene3D" id="1.10.287.1260">
    <property type="match status" value="1"/>
</dbReference>
<feature type="domain" description="Mechanosensitive ion channel MscS" evidence="7">
    <location>
        <begin position="136"/>
        <end position="203"/>
    </location>
</feature>
<dbReference type="AlphaFoldDB" id="A0A0Q9YLY9"/>